<dbReference type="EMBL" id="JAESHT010000010">
    <property type="protein sequence ID" value="MBL3674367.1"/>
    <property type="molecule type" value="Genomic_DNA"/>
</dbReference>
<dbReference type="Proteomes" id="UP000644749">
    <property type="component" value="Unassembled WGS sequence"/>
</dbReference>
<protein>
    <submittedName>
        <fullName evidence="1">DUF2125 domain-containing protein</fullName>
    </submittedName>
</protein>
<comment type="caution">
    <text evidence="1">The sequence shown here is derived from an EMBL/GenBank/DDBJ whole genome shotgun (WGS) entry which is preliminary data.</text>
</comment>
<gene>
    <name evidence="1" type="ORF">JL111_12810</name>
</gene>
<proteinExistence type="predicted"/>
<dbReference type="InterPro" id="IPR018666">
    <property type="entry name" value="DUF2125"/>
</dbReference>
<accession>A0ABS1S6L2</accession>
<reference evidence="1 2" key="1">
    <citation type="submission" date="2021-01" db="EMBL/GenBank/DDBJ databases">
        <title>011410 draft genome.</title>
        <authorList>
            <person name="Lang L."/>
        </authorList>
    </citation>
    <scope>NUCLEOTIDE SEQUENCE [LARGE SCALE GENOMIC DNA]</scope>
    <source>
        <strain evidence="1 2">KCTC 42845</strain>
    </source>
</reference>
<dbReference type="Pfam" id="PF09898">
    <property type="entry name" value="DUF2125"/>
    <property type="match status" value="1"/>
</dbReference>
<evidence type="ECO:0000313" key="1">
    <source>
        <dbReference type="EMBL" id="MBL3674367.1"/>
    </source>
</evidence>
<sequence length="316" mass="33102">MRIIRWLLLALLLLTGLWFAAEPLLVSQARKGVPADSIAAQPGPGRLGLTLKGVMLPTQTGLFTLPSLDAWVTPLAPLTLRAILPDSAVLEDAAGRRQISMNGAKARIKLSPLGGTLKQMQAQFDALGLDGVDLSGPGRVTIRAVGDDRVPGAAYQAQLDLADLRLPQIAAATGGLRIWMDRPLGLNAGPEAPMVQGIMTEGLDIDARGLALRIAGLLQKGPDGRAEGRLAIYASDPGALLDNAVDHGLLPPQARLLVGAMLNRIGQADFTGPLLPGQPPMPPAPQGQLRIPVEMRDGQMLLGGIQVGQAPAWPTP</sequence>
<dbReference type="RefSeq" id="WP_191310698.1">
    <property type="nucleotide sequence ID" value="NZ_BNCL01000009.1"/>
</dbReference>
<keyword evidence="2" id="KW-1185">Reference proteome</keyword>
<name>A0ABS1S6L2_9RHOB</name>
<organism evidence="1 2">
    <name type="scientific">Paracoccus aerius</name>
    <dbReference type="NCBI Taxonomy" id="1915382"/>
    <lineage>
        <taxon>Bacteria</taxon>
        <taxon>Pseudomonadati</taxon>
        <taxon>Pseudomonadota</taxon>
        <taxon>Alphaproteobacteria</taxon>
        <taxon>Rhodobacterales</taxon>
        <taxon>Paracoccaceae</taxon>
        <taxon>Paracoccus</taxon>
    </lineage>
</organism>
<evidence type="ECO:0000313" key="2">
    <source>
        <dbReference type="Proteomes" id="UP000644749"/>
    </source>
</evidence>